<dbReference type="Proteomes" id="UP001364764">
    <property type="component" value="Chromosome"/>
</dbReference>
<gene>
    <name evidence="1" type="ORF">V6668_14960</name>
</gene>
<dbReference type="RefSeq" id="WP_338708823.1">
    <property type="nucleotide sequence ID" value="NZ_CP145892.1"/>
</dbReference>
<dbReference type="AlphaFoldDB" id="A0ABD8B142"/>
<dbReference type="SUPFAM" id="SSF55729">
    <property type="entry name" value="Acyl-CoA N-acyltransferases (Nat)"/>
    <property type="match status" value="1"/>
</dbReference>
<evidence type="ECO:0000313" key="2">
    <source>
        <dbReference type="Proteomes" id="UP001364764"/>
    </source>
</evidence>
<dbReference type="EMBL" id="CP145892">
    <property type="protein sequence ID" value="WWP23413.1"/>
    <property type="molecule type" value="Genomic_DNA"/>
</dbReference>
<keyword evidence="1" id="KW-0808">Transferase</keyword>
<reference evidence="1 2" key="1">
    <citation type="submission" date="2024-02" db="EMBL/GenBank/DDBJ databases">
        <title>Complete sequences of two Paenibacillus sp. strains and one Lysinibacillus strain isolated from the environment on STAA medium highlight biotechnological potential.</title>
        <authorList>
            <person name="Attere S.A."/>
            <person name="Piche L.C."/>
            <person name="Intertaglia L."/>
            <person name="Lami R."/>
            <person name="Charette S.J."/>
            <person name="Vincent A.T."/>
        </authorList>
    </citation>
    <scope>NUCLEOTIDE SEQUENCE [LARGE SCALE GENOMIC DNA]</scope>
    <source>
        <strain evidence="1 2">Y5S-7</strain>
    </source>
</reference>
<dbReference type="Gene3D" id="3.40.630.110">
    <property type="entry name" value="GNAT acetyltransferase-like"/>
    <property type="match status" value="1"/>
</dbReference>
<organism evidence="1 2">
    <name type="scientific">Paenibacillus amylolyticus</name>
    <dbReference type="NCBI Taxonomy" id="1451"/>
    <lineage>
        <taxon>Bacteria</taxon>
        <taxon>Bacillati</taxon>
        <taxon>Bacillota</taxon>
        <taxon>Bacilli</taxon>
        <taxon>Bacillales</taxon>
        <taxon>Paenibacillaceae</taxon>
        <taxon>Paenibacillus</taxon>
    </lineage>
</organism>
<dbReference type="EC" id="2.3.1.-" evidence="1"/>
<keyword evidence="1" id="KW-0012">Acyltransferase</keyword>
<sequence>MEILTWQEVHLILPLLIEIKNKAVFVYSVLEQKQQGTVYVNNKHNITSALITSCGGFYCLLGTASNPKFNDDVIRFLINKKNHIIDFYALALFSEDWIDLLDNYELPNAKKIKRTYFSFNKMKFTERYQGDTLTLGKHFKLVELNPSIATKYIKDFYSYYSIVWDSVPHFIANGIAHFITRDSEIVSVCSSPYVGGGYAEIDIITLEEHKMQGLATAVGVRFIQECINKGLVPNWCCHADNIESLHMANKLCFDKIEEQPMYWYNA</sequence>
<dbReference type="PANTHER" id="PTHR31143">
    <property type="match status" value="1"/>
</dbReference>
<dbReference type="InterPro" id="IPR016181">
    <property type="entry name" value="Acyl_CoA_acyltransferase"/>
</dbReference>
<dbReference type="GeneID" id="93476791"/>
<dbReference type="InterPro" id="IPR027365">
    <property type="entry name" value="GNAT_acetyltra_YdfB-like"/>
</dbReference>
<protein>
    <submittedName>
        <fullName evidence="1">GNAT family N-acetyltransferase</fullName>
        <ecNumber evidence="1">2.3.1.-</ecNumber>
    </submittedName>
</protein>
<dbReference type="InterPro" id="IPR042573">
    <property type="entry name" value="GNAT_acetyltra_N"/>
</dbReference>
<dbReference type="PANTHER" id="PTHR31143:SF2">
    <property type="entry name" value="FR47-LIKE DOMAIN-CONTAINING PROTEIN-RELATED"/>
    <property type="match status" value="1"/>
</dbReference>
<name>A0ABD8B142_PAEAM</name>
<accession>A0ABD8B142</accession>
<proteinExistence type="predicted"/>
<evidence type="ECO:0000313" key="1">
    <source>
        <dbReference type="EMBL" id="WWP23413.1"/>
    </source>
</evidence>
<dbReference type="GO" id="GO:0016746">
    <property type="term" value="F:acyltransferase activity"/>
    <property type="evidence" value="ECO:0007669"/>
    <property type="project" value="UniProtKB-KW"/>
</dbReference>
<dbReference type="Gene3D" id="3.40.630.30">
    <property type="match status" value="1"/>
</dbReference>
<dbReference type="Pfam" id="PF12746">
    <property type="entry name" value="GNAT_acetyltran"/>
    <property type="match status" value="1"/>
</dbReference>